<dbReference type="PROSITE" id="PS50111">
    <property type="entry name" value="CHEMOTAXIS_TRANSDUC_2"/>
    <property type="match status" value="1"/>
</dbReference>
<evidence type="ECO:0000313" key="10">
    <source>
        <dbReference type="EMBL" id="ALO13986.1"/>
    </source>
</evidence>
<feature type="domain" description="HAMP" evidence="9">
    <location>
        <begin position="339"/>
        <end position="391"/>
    </location>
</feature>
<keyword evidence="7" id="KW-0812">Transmembrane</keyword>
<dbReference type="InterPro" id="IPR004089">
    <property type="entry name" value="MCPsignal_dom"/>
</dbReference>
<evidence type="ECO:0000256" key="5">
    <source>
        <dbReference type="SAM" id="Coils"/>
    </source>
</evidence>
<feature type="transmembrane region" description="Helical" evidence="7">
    <location>
        <begin position="319"/>
        <end position="342"/>
    </location>
</feature>
<dbReference type="InterPro" id="IPR051310">
    <property type="entry name" value="MCP_chemotaxis"/>
</dbReference>
<keyword evidence="10" id="KW-0675">Receptor</keyword>
<organism evidence="10 11">
    <name type="scientific">Salinivirga cyanobacteriivorans</name>
    <dbReference type="NCBI Taxonomy" id="1307839"/>
    <lineage>
        <taxon>Bacteria</taxon>
        <taxon>Pseudomonadati</taxon>
        <taxon>Bacteroidota</taxon>
        <taxon>Bacteroidia</taxon>
        <taxon>Bacteroidales</taxon>
        <taxon>Salinivirgaceae</taxon>
        <taxon>Salinivirga</taxon>
    </lineage>
</organism>
<name>A0A0S2HVB8_9BACT</name>
<feature type="region of interest" description="Disordered" evidence="6">
    <location>
        <begin position="404"/>
        <end position="447"/>
    </location>
</feature>
<dbReference type="CDD" id="cd11386">
    <property type="entry name" value="MCP_signal"/>
    <property type="match status" value="1"/>
</dbReference>
<dbReference type="PATRIC" id="fig|1307839.3.peg.339"/>
<dbReference type="Gene3D" id="1.10.287.950">
    <property type="entry name" value="Methyl-accepting chemotaxis protein"/>
    <property type="match status" value="1"/>
</dbReference>
<dbReference type="InterPro" id="IPR025991">
    <property type="entry name" value="Chemoreceptor_zinc-bind_dom"/>
</dbReference>
<dbReference type="AlphaFoldDB" id="A0A0S2HVB8"/>
<dbReference type="PANTHER" id="PTHR43531:SF11">
    <property type="entry name" value="METHYL-ACCEPTING CHEMOTAXIS PROTEIN 3"/>
    <property type="match status" value="1"/>
</dbReference>
<dbReference type="GO" id="GO:0004888">
    <property type="term" value="F:transmembrane signaling receptor activity"/>
    <property type="evidence" value="ECO:0007669"/>
    <property type="project" value="TreeGrafter"/>
</dbReference>
<protein>
    <submittedName>
        <fullName evidence="10">Ribose and galactose chemoreceptor protein</fullName>
    </submittedName>
</protein>
<dbReference type="OrthoDB" id="9814363at2"/>
<dbReference type="SMART" id="SM00283">
    <property type="entry name" value="MA"/>
    <property type="match status" value="1"/>
</dbReference>
<feature type="compositionally biased region" description="Acidic residues" evidence="6">
    <location>
        <begin position="675"/>
        <end position="684"/>
    </location>
</feature>
<evidence type="ECO:0000259" key="8">
    <source>
        <dbReference type="PROSITE" id="PS50111"/>
    </source>
</evidence>
<dbReference type="CDD" id="cd06225">
    <property type="entry name" value="HAMP"/>
    <property type="match status" value="1"/>
</dbReference>
<dbReference type="EMBL" id="CP013118">
    <property type="protein sequence ID" value="ALO13986.1"/>
    <property type="molecule type" value="Genomic_DNA"/>
</dbReference>
<dbReference type="Proteomes" id="UP000064893">
    <property type="component" value="Chromosome"/>
</dbReference>
<dbReference type="Pfam" id="PF00015">
    <property type="entry name" value="MCPsignal"/>
    <property type="match status" value="1"/>
</dbReference>
<feature type="domain" description="Methyl-accepting transducer" evidence="8">
    <location>
        <begin position="396"/>
        <end position="611"/>
    </location>
</feature>
<feature type="region of interest" description="Disordered" evidence="6">
    <location>
        <begin position="632"/>
        <end position="684"/>
    </location>
</feature>
<dbReference type="Pfam" id="PF00672">
    <property type="entry name" value="HAMP"/>
    <property type="match status" value="1"/>
</dbReference>
<evidence type="ECO:0000256" key="3">
    <source>
        <dbReference type="ARBA" id="ARBA00029447"/>
    </source>
</evidence>
<sequence>MKWKNLKLGRKFFVAFGLVIILLAVVAFWAINGIGGIVSNAEEVIEGNKLRTEMNEKYVQHLQWAGDVAQLLTDDNKTELHVQTDDHQCAFGKWYYGEGREHAEELAPELKPIFDQFEDPHKALHNSAVKIKEVFQQADEELSAMLREAKSDHLTWAHSVKDYVVRAVQVNQIKVVKDHHLCAFGKWYYSDEMRNFRNQHPSFATIAKDVEEPHRVLHESINTLEQYFRNNQIAQAKNYYMNIVKPQTYKVLEEIDEMIAWNDKRIAGMEEANRIYVQETEVHLDEMGTLFTRVINDSENYLMTDEVMLQEASQTRSGVIVFSILALIAGIVLATIIALGIIRPINKGVVFADKISKGNLTAEIDVDQDDEIGQLAGALQNMANKLKEIVDNIMLGAENIASASQQMSSSSQEMSQGASEQASSAEEVSSSMEEMASNIQQNTDNANETEKISLKASEDINEGNKAVSNTVVSMRDIADKIGIISEIARQTNILALNAAVEAARAGEHGKGFAVVAEEVRKLAARSQEAAKDIEETSKSSVDIAEKSGKMLEQIVPDIQKTAKLVQEITAANNEMTGGAGQVNNAIQQLNQVTQQNAAASEELATSSEELSSQADELKNQVAYFDTGKKVSVKKKVNKQKTAKKPANTQNKTQNSRKTDNKPKPDNNGTGFDLKLDDDNEFENF</sequence>
<reference evidence="10 11" key="1">
    <citation type="submission" date="2015-11" db="EMBL/GenBank/DDBJ databases">
        <title>Description and complete genome sequence of a novel strain predominating in hypersaline microbial mats and representing a new family of the Bacteriodetes phylum.</title>
        <authorList>
            <person name="Spring S."/>
            <person name="Bunk B."/>
            <person name="Sproer C."/>
            <person name="Klenk H.-P."/>
        </authorList>
    </citation>
    <scope>NUCLEOTIDE SEQUENCE [LARGE SCALE GENOMIC DNA]</scope>
    <source>
        <strain evidence="10 11">L21-Spi-D4</strain>
    </source>
</reference>
<evidence type="ECO:0000256" key="2">
    <source>
        <dbReference type="ARBA" id="ARBA00022500"/>
    </source>
</evidence>
<dbReference type="PROSITE" id="PS50885">
    <property type="entry name" value="HAMP"/>
    <property type="match status" value="1"/>
</dbReference>
<keyword evidence="7" id="KW-1133">Transmembrane helix</keyword>
<dbReference type="RefSeq" id="WP_057951579.1">
    <property type="nucleotide sequence ID" value="NZ_CP013118.1"/>
</dbReference>
<accession>A0A0S2HVB8</accession>
<evidence type="ECO:0000313" key="11">
    <source>
        <dbReference type="Proteomes" id="UP000064893"/>
    </source>
</evidence>
<evidence type="ECO:0000256" key="6">
    <source>
        <dbReference type="SAM" id="MobiDB-lite"/>
    </source>
</evidence>
<keyword evidence="11" id="KW-1185">Reference proteome</keyword>
<dbReference type="STRING" id="1307839.L21SP5_00307"/>
<gene>
    <name evidence="10" type="primary">trg_1</name>
    <name evidence="10" type="ORF">L21SP5_00307</name>
</gene>
<evidence type="ECO:0000259" key="9">
    <source>
        <dbReference type="PROSITE" id="PS50885"/>
    </source>
</evidence>
<dbReference type="Gene3D" id="1.20.120.30">
    <property type="entry name" value="Aspartate receptor, ligand-binding domain"/>
    <property type="match status" value="1"/>
</dbReference>
<dbReference type="SMART" id="SM00304">
    <property type="entry name" value="HAMP"/>
    <property type="match status" value="1"/>
</dbReference>
<dbReference type="Pfam" id="PF13682">
    <property type="entry name" value="CZB"/>
    <property type="match status" value="2"/>
</dbReference>
<evidence type="ECO:0000256" key="4">
    <source>
        <dbReference type="PROSITE-ProRule" id="PRU00284"/>
    </source>
</evidence>
<evidence type="ECO:0000256" key="7">
    <source>
        <dbReference type="SAM" id="Phobius"/>
    </source>
</evidence>
<proteinExistence type="inferred from homology"/>
<dbReference type="PANTHER" id="PTHR43531">
    <property type="entry name" value="PROTEIN ICFG"/>
    <property type="match status" value="1"/>
</dbReference>
<comment type="subcellular location">
    <subcellularLocation>
        <location evidence="1">Membrane</location>
    </subcellularLocation>
</comment>
<keyword evidence="2" id="KW-0145">Chemotaxis</keyword>
<keyword evidence="7" id="KW-0472">Membrane</keyword>
<dbReference type="FunFam" id="1.10.287.950:FF:000001">
    <property type="entry name" value="Methyl-accepting chemotaxis sensory transducer"/>
    <property type="match status" value="1"/>
</dbReference>
<dbReference type="GO" id="GO:0007165">
    <property type="term" value="P:signal transduction"/>
    <property type="evidence" value="ECO:0007669"/>
    <property type="project" value="UniProtKB-KW"/>
</dbReference>
<dbReference type="SUPFAM" id="SSF58104">
    <property type="entry name" value="Methyl-accepting chemotaxis protein (MCP) signaling domain"/>
    <property type="match status" value="1"/>
</dbReference>
<feature type="compositionally biased region" description="Basic residues" evidence="6">
    <location>
        <begin position="632"/>
        <end position="643"/>
    </location>
</feature>
<feature type="compositionally biased region" description="Low complexity" evidence="6">
    <location>
        <begin position="404"/>
        <end position="437"/>
    </location>
</feature>
<evidence type="ECO:0000256" key="1">
    <source>
        <dbReference type="ARBA" id="ARBA00004370"/>
    </source>
</evidence>
<keyword evidence="5" id="KW-0175">Coiled coil</keyword>
<feature type="transmembrane region" description="Helical" evidence="7">
    <location>
        <begin position="12"/>
        <end position="31"/>
    </location>
</feature>
<comment type="similarity">
    <text evidence="3">Belongs to the methyl-accepting chemotaxis (MCP) protein family.</text>
</comment>
<keyword evidence="4" id="KW-0807">Transducer</keyword>
<dbReference type="GO" id="GO:0005886">
    <property type="term" value="C:plasma membrane"/>
    <property type="evidence" value="ECO:0007669"/>
    <property type="project" value="TreeGrafter"/>
</dbReference>
<feature type="coiled-coil region" evidence="5">
    <location>
        <begin position="582"/>
        <end position="620"/>
    </location>
</feature>
<feature type="compositionally biased region" description="Polar residues" evidence="6">
    <location>
        <begin position="646"/>
        <end position="655"/>
    </location>
</feature>
<dbReference type="GO" id="GO:0006935">
    <property type="term" value="P:chemotaxis"/>
    <property type="evidence" value="ECO:0007669"/>
    <property type="project" value="UniProtKB-KW"/>
</dbReference>
<dbReference type="KEGG" id="blq:L21SP5_00307"/>
<dbReference type="InterPro" id="IPR003660">
    <property type="entry name" value="HAMP_dom"/>
</dbReference>